<accession>A0ABQ3VSC9</accession>
<dbReference type="RefSeq" id="WP_201366724.1">
    <property type="nucleotide sequence ID" value="NZ_BNJJ01000033.1"/>
</dbReference>
<dbReference type="SUPFAM" id="SSF46785">
    <property type="entry name" value="Winged helix' DNA-binding domain"/>
    <property type="match status" value="1"/>
</dbReference>
<reference evidence="2 3" key="1">
    <citation type="journal article" date="2021" name="Int. J. Syst. Evol. Microbiol.">
        <title>Reticulibacter mediterranei gen. nov., sp. nov., within the new family Reticulibacteraceae fam. nov., and Ktedonospora formicarum gen. nov., sp. nov., Ktedonobacter robiniae sp. nov., Dictyobacter formicarum sp. nov. and Dictyobacter arantiisoli sp. nov., belonging to the class Ktedonobacteria.</title>
        <authorList>
            <person name="Yabe S."/>
            <person name="Zheng Y."/>
            <person name="Wang C.M."/>
            <person name="Sakai Y."/>
            <person name="Abe K."/>
            <person name="Yokota A."/>
            <person name="Donadio S."/>
            <person name="Cavaletti L."/>
            <person name="Monciardini P."/>
        </authorList>
    </citation>
    <scope>NUCLEOTIDE SEQUENCE [LARGE SCALE GENOMIC DNA]</scope>
    <source>
        <strain evidence="2 3">SOSP1-9</strain>
    </source>
</reference>
<evidence type="ECO:0000259" key="1">
    <source>
        <dbReference type="Pfam" id="PF03551"/>
    </source>
</evidence>
<dbReference type="InterPro" id="IPR036390">
    <property type="entry name" value="WH_DNA-bd_sf"/>
</dbReference>
<gene>
    <name evidence="2" type="ORF">KSZ_71980</name>
</gene>
<dbReference type="InterPro" id="IPR052509">
    <property type="entry name" value="Metal_resp_DNA-bind_regulator"/>
</dbReference>
<dbReference type="Gene3D" id="1.10.10.10">
    <property type="entry name" value="Winged helix-like DNA-binding domain superfamily/Winged helix DNA-binding domain"/>
    <property type="match status" value="1"/>
</dbReference>
<feature type="domain" description="Transcription regulator PadR N-terminal" evidence="1">
    <location>
        <begin position="8"/>
        <end position="81"/>
    </location>
</feature>
<keyword evidence="3" id="KW-1185">Reference proteome</keyword>
<dbReference type="EMBL" id="BNJJ01000033">
    <property type="protein sequence ID" value="GHO89192.1"/>
    <property type="molecule type" value="Genomic_DNA"/>
</dbReference>
<dbReference type="InterPro" id="IPR005149">
    <property type="entry name" value="Tscrpt_reg_PadR_N"/>
</dbReference>
<dbReference type="InterPro" id="IPR036388">
    <property type="entry name" value="WH-like_DNA-bd_sf"/>
</dbReference>
<comment type="caution">
    <text evidence="2">The sequence shown here is derived from an EMBL/GenBank/DDBJ whole genome shotgun (WGS) entry which is preliminary data.</text>
</comment>
<organism evidence="2 3">
    <name type="scientific">Dictyobacter formicarum</name>
    <dbReference type="NCBI Taxonomy" id="2778368"/>
    <lineage>
        <taxon>Bacteria</taxon>
        <taxon>Bacillati</taxon>
        <taxon>Chloroflexota</taxon>
        <taxon>Ktedonobacteria</taxon>
        <taxon>Ktedonobacterales</taxon>
        <taxon>Dictyobacteraceae</taxon>
        <taxon>Dictyobacter</taxon>
    </lineage>
</organism>
<evidence type="ECO:0000313" key="2">
    <source>
        <dbReference type="EMBL" id="GHO89192.1"/>
    </source>
</evidence>
<dbReference type="Proteomes" id="UP000635565">
    <property type="component" value="Unassembled WGS sequence"/>
</dbReference>
<dbReference type="Pfam" id="PF03551">
    <property type="entry name" value="PadR"/>
    <property type="match status" value="1"/>
</dbReference>
<proteinExistence type="predicted"/>
<evidence type="ECO:0000313" key="3">
    <source>
        <dbReference type="Proteomes" id="UP000635565"/>
    </source>
</evidence>
<dbReference type="PANTHER" id="PTHR33169:SF27">
    <property type="entry name" value="TRANSCRIPTIONAL REGULATOR PADR FAMILY PROTEIN"/>
    <property type="match status" value="1"/>
</dbReference>
<sequence length="172" mass="19944">MDERSLLLLGLLKSQSQHGYQINEFIEKNLSRVINMKRSTAYTLLDRLCEQGYVEQRMEQEGHRPVRKVYTLTPSGEQKFSELLRQILEQADPMTSPFEVGLMFLDHISHEELLAALQLHLQRTSQQIVIYEATPSHGFGKGVDIAMRHRLALLKAEQSWLQQTLKQLQQDN</sequence>
<protein>
    <submittedName>
        <fullName evidence="2">PadR family transcriptional regulator</fullName>
    </submittedName>
</protein>
<dbReference type="PANTHER" id="PTHR33169">
    <property type="entry name" value="PADR-FAMILY TRANSCRIPTIONAL REGULATOR"/>
    <property type="match status" value="1"/>
</dbReference>
<name>A0ABQ3VSC9_9CHLR</name>